<dbReference type="eggNOG" id="COG4608">
    <property type="taxonomic scope" value="Bacteria"/>
</dbReference>
<dbReference type="HOGENOM" id="CLU_000604_1_23_0"/>
<evidence type="ECO:0000259" key="4">
    <source>
        <dbReference type="PROSITE" id="PS50893"/>
    </source>
</evidence>
<reference evidence="5 6" key="1">
    <citation type="submission" date="2010-11" db="EMBL/GenBank/DDBJ databases">
        <title>The complete genome of Thermotoga thermarum DSM 5069.</title>
        <authorList>
            <consortium name="US DOE Joint Genome Institute (JGI-PGF)"/>
            <person name="Lucas S."/>
            <person name="Copeland A."/>
            <person name="Lapidus A."/>
            <person name="Bruce D."/>
            <person name="Goodwin L."/>
            <person name="Pitluck S."/>
            <person name="Kyrpides N."/>
            <person name="Mavromatis K."/>
            <person name="Ivanova N."/>
            <person name="Zeytun A."/>
            <person name="Brettin T."/>
            <person name="Detter J.C."/>
            <person name="Tapia R."/>
            <person name="Han C."/>
            <person name="Land M."/>
            <person name="Hauser L."/>
            <person name="Markowitz V."/>
            <person name="Cheng J.-F."/>
            <person name="Hugenholtz P."/>
            <person name="Woyke T."/>
            <person name="Wu D."/>
            <person name="Spring S."/>
            <person name="Schroeder M."/>
            <person name="Brambilla E."/>
            <person name="Klenk H.-P."/>
            <person name="Eisen J.A."/>
        </authorList>
    </citation>
    <scope>NUCLEOTIDE SEQUENCE [LARGE SCALE GENOMIC DNA]</scope>
    <source>
        <strain evidence="5 6">DSM 5069</strain>
    </source>
</reference>
<dbReference type="EMBL" id="CP002351">
    <property type="protein sequence ID" value="AEH51386.1"/>
    <property type="molecule type" value="Genomic_DNA"/>
</dbReference>
<dbReference type="PANTHER" id="PTHR43776">
    <property type="entry name" value="TRANSPORT ATP-BINDING PROTEIN"/>
    <property type="match status" value="1"/>
</dbReference>
<dbReference type="GO" id="GO:0005524">
    <property type="term" value="F:ATP binding"/>
    <property type="evidence" value="ECO:0007669"/>
    <property type="project" value="UniProtKB-KW"/>
</dbReference>
<dbReference type="RefSeq" id="WP_013932602.1">
    <property type="nucleotide sequence ID" value="NC_015707.1"/>
</dbReference>
<evidence type="ECO:0000256" key="1">
    <source>
        <dbReference type="ARBA" id="ARBA00022448"/>
    </source>
</evidence>
<dbReference type="PROSITE" id="PS00211">
    <property type="entry name" value="ABC_TRANSPORTER_1"/>
    <property type="match status" value="1"/>
</dbReference>
<dbReference type="GO" id="GO:0016887">
    <property type="term" value="F:ATP hydrolysis activity"/>
    <property type="evidence" value="ECO:0007669"/>
    <property type="project" value="InterPro"/>
</dbReference>
<dbReference type="Pfam" id="PF08352">
    <property type="entry name" value="oligo_HPY"/>
    <property type="match status" value="1"/>
</dbReference>
<dbReference type="GO" id="GO:0055085">
    <property type="term" value="P:transmembrane transport"/>
    <property type="evidence" value="ECO:0007669"/>
    <property type="project" value="UniProtKB-ARBA"/>
</dbReference>
<name>F7YTU1_9THEM</name>
<dbReference type="NCBIfam" id="TIGR01727">
    <property type="entry name" value="oligo_HPY"/>
    <property type="match status" value="1"/>
</dbReference>
<gene>
    <name evidence="5" type="ORF">Theth_1318</name>
</gene>
<dbReference type="PANTHER" id="PTHR43776:SF8">
    <property type="entry name" value="ABC TRANSPORTER, ATP-BINDING PROTEIN"/>
    <property type="match status" value="1"/>
</dbReference>
<dbReference type="InterPro" id="IPR017871">
    <property type="entry name" value="ABC_transporter-like_CS"/>
</dbReference>
<dbReference type="InterPro" id="IPR050319">
    <property type="entry name" value="ABC_transp_ATP-bind"/>
</dbReference>
<dbReference type="KEGG" id="tta:Theth_1318"/>
<keyword evidence="1" id="KW-0813">Transport</keyword>
<dbReference type="Proteomes" id="UP000006804">
    <property type="component" value="Chromosome"/>
</dbReference>
<dbReference type="CDD" id="cd03257">
    <property type="entry name" value="ABC_NikE_OppD_transporters"/>
    <property type="match status" value="1"/>
</dbReference>
<dbReference type="InterPro" id="IPR003439">
    <property type="entry name" value="ABC_transporter-like_ATP-bd"/>
</dbReference>
<dbReference type="PATRIC" id="fig|688269.3.peg.1354"/>
<dbReference type="Pfam" id="PF00005">
    <property type="entry name" value="ABC_tran"/>
    <property type="match status" value="1"/>
</dbReference>
<sequence>MSLRKVVEVRGLVKWFPVKTGIFQNKILGYVKAVDEVDFEIYEGQTLGLVGESGCGKTTTARCILRLVEPTKGEIIFNGIDITKLKQKELRKLRPKMQIVFQDPYSSLNPRLTVKEIIGEALDYHGIAKGKELEERVKELLEMVGLAPEHMRRYPHEFSGGQRQRISIARALATNPDLIVCDEPVSALDVSIQSQILNLLEELQEKFKISYLFISHELNVVKYISHRIGVMYLGKIVEICDSEELYTNPLHPYTKALISAIPIPNPKVKRQRIILEGDVPSPFNPPQGCRFTPRCRYAMEICKKEHPRLIEVSPNHLVACYLYQS</sequence>
<evidence type="ECO:0000313" key="6">
    <source>
        <dbReference type="Proteomes" id="UP000006804"/>
    </source>
</evidence>
<dbReference type="Gene3D" id="3.40.50.300">
    <property type="entry name" value="P-loop containing nucleotide triphosphate hydrolases"/>
    <property type="match status" value="1"/>
</dbReference>
<dbReference type="SUPFAM" id="SSF52540">
    <property type="entry name" value="P-loop containing nucleoside triphosphate hydrolases"/>
    <property type="match status" value="1"/>
</dbReference>
<dbReference type="OrthoDB" id="41661at2"/>
<dbReference type="FunFam" id="3.40.50.300:FF:000016">
    <property type="entry name" value="Oligopeptide ABC transporter ATP-binding component"/>
    <property type="match status" value="1"/>
</dbReference>
<evidence type="ECO:0000256" key="3">
    <source>
        <dbReference type="ARBA" id="ARBA00022840"/>
    </source>
</evidence>
<dbReference type="STRING" id="688269.Theth_1318"/>
<organism evidence="5 6">
    <name type="scientific">Pseudothermotoga thermarum DSM 5069</name>
    <dbReference type="NCBI Taxonomy" id="688269"/>
    <lineage>
        <taxon>Bacteria</taxon>
        <taxon>Thermotogati</taxon>
        <taxon>Thermotogota</taxon>
        <taxon>Thermotogae</taxon>
        <taxon>Thermotogales</taxon>
        <taxon>Thermotogaceae</taxon>
        <taxon>Pseudothermotoga</taxon>
    </lineage>
</organism>
<dbReference type="InterPro" id="IPR013563">
    <property type="entry name" value="Oligopep_ABC_C"/>
</dbReference>
<protein>
    <submittedName>
        <fullName evidence="5">Oligopeptide/dipeptide ABC transporter, ATPase subunit</fullName>
    </submittedName>
</protein>
<evidence type="ECO:0000313" key="5">
    <source>
        <dbReference type="EMBL" id="AEH51386.1"/>
    </source>
</evidence>
<keyword evidence="3" id="KW-0067">ATP-binding</keyword>
<dbReference type="InterPro" id="IPR027417">
    <property type="entry name" value="P-loop_NTPase"/>
</dbReference>
<accession>F7YTU1</accession>
<dbReference type="SMART" id="SM00382">
    <property type="entry name" value="AAA"/>
    <property type="match status" value="1"/>
</dbReference>
<keyword evidence="2" id="KW-0547">Nucleotide-binding</keyword>
<feature type="domain" description="ABC transporter" evidence="4">
    <location>
        <begin position="7"/>
        <end position="258"/>
    </location>
</feature>
<keyword evidence="6" id="KW-1185">Reference proteome</keyword>
<evidence type="ECO:0000256" key="2">
    <source>
        <dbReference type="ARBA" id="ARBA00022741"/>
    </source>
</evidence>
<dbReference type="GO" id="GO:0015833">
    <property type="term" value="P:peptide transport"/>
    <property type="evidence" value="ECO:0007669"/>
    <property type="project" value="InterPro"/>
</dbReference>
<dbReference type="PROSITE" id="PS50893">
    <property type="entry name" value="ABC_TRANSPORTER_2"/>
    <property type="match status" value="1"/>
</dbReference>
<dbReference type="InterPro" id="IPR003593">
    <property type="entry name" value="AAA+_ATPase"/>
</dbReference>
<dbReference type="AlphaFoldDB" id="F7YTU1"/>
<proteinExistence type="predicted"/>